<evidence type="ECO:0000313" key="2">
    <source>
        <dbReference type="Proteomes" id="UP000053558"/>
    </source>
</evidence>
<dbReference type="KEGG" id="cput:CONPUDRAFT_85698"/>
<sequence length="74" mass="8352">MPQDPPRELRRTLMLGALDLQLNLPKTGLTSQVLRHTNLWTDLKLGHDLGSLPKVAPSYPAMYCTSTPGIRLRW</sequence>
<dbReference type="EMBL" id="JH711590">
    <property type="protein sequence ID" value="EIW75030.1"/>
    <property type="molecule type" value="Genomic_DNA"/>
</dbReference>
<evidence type="ECO:0000313" key="1">
    <source>
        <dbReference type="EMBL" id="EIW75030.1"/>
    </source>
</evidence>
<dbReference type="Proteomes" id="UP000053558">
    <property type="component" value="Unassembled WGS sequence"/>
</dbReference>
<dbReference type="RefSeq" id="XP_007775076.1">
    <property type="nucleotide sequence ID" value="XM_007776886.1"/>
</dbReference>
<keyword evidence="2" id="KW-1185">Reference proteome</keyword>
<comment type="caution">
    <text evidence="1">The sequence shown here is derived from an EMBL/GenBank/DDBJ whole genome shotgun (WGS) entry which is preliminary data.</text>
</comment>
<protein>
    <submittedName>
        <fullName evidence="1">Uncharacterized protein</fullName>
    </submittedName>
</protein>
<reference evidence="2" key="1">
    <citation type="journal article" date="2012" name="Science">
        <title>The Paleozoic origin of enzymatic lignin decomposition reconstructed from 31 fungal genomes.</title>
        <authorList>
            <person name="Floudas D."/>
            <person name="Binder M."/>
            <person name="Riley R."/>
            <person name="Barry K."/>
            <person name="Blanchette R.A."/>
            <person name="Henrissat B."/>
            <person name="Martinez A.T."/>
            <person name="Otillar R."/>
            <person name="Spatafora J.W."/>
            <person name="Yadav J.S."/>
            <person name="Aerts A."/>
            <person name="Benoit I."/>
            <person name="Boyd A."/>
            <person name="Carlson A."/>
            <person name="Copeland A."/>
            <person name="Coutinho P.M."/>
            <person name="de Vries R.P."/>
            <person name="Ferreira P."/>
            <person name="Findley K."/>
            <person name="Foster B."/>
            <person name="Gaskell J."/>
            <person name="Glotzer D."/>
            <person name="Gorecki P."/>
            <person name="Heitman J."/>
            <person name="Hesse C."/>
            <person name="Hori C."/>
            <person name="Igarashi K."/>
            <person name="Jurgens J.A."/>
            <person name="Kallen N."/>
            <person name="Kersten P."/>
            <person name="Kohler A."/>
            <person name="Kuees U."/>
            <person name="Kumar T.K.A."/>
            <person name="Kuo A."/>
            <person name="LaButti K."/>
            <person name="Larrondo L.F."/>
            <person name="Lindquist E."/>
            <person name="Ling A."/>
            <person name="Lombard V."/>
            <person name="Lucas S."/>
            <person name="Lundell T."/>
            <person name="Martin R."/>
            <person name="McLaughlin D.J."/>
            <person name="Morgenstern I."/>
            <person name="Morin E."/>
            <person name="Murat C."/>
            <person name="Nagy L.G."/>
            <person name="Nolan M."/>
            <person name="Ohm R.A."/>
            <person name="Patyshakuliyeva A."/>
            <person name="Rokas A."/>
            <person name="Ruiz-Duenas F.J."/>
            <person name="Sabat G."/>
            <person name="Salamov A."/>
            <person name="Samejima M."/>
            <person name="Schmutz J."/>
            <person name="Slot J.C."/>
            <person name="St John F."/>
            <person name="Stenlid J."/>
            <person name="Sun H."/>
            <person name="Sun S."/>
            <person name="Syed K."/>
            <person name="Tsang A."/>
            <person name="Wiebenga A."/>
            <person name="Young D."/>
            <person name="Pisabarro A."/>
            <person name="Eastwood D.C."/>
            <person name="Martin F."/>
            <person name="Cullen D."/>
            <person name="Grigoriev I.V."/>
            <person name="Hibbett D.S."/>
        </authorList>
    </citation>
    <scope>NUCLEOTIDE SEQUENCE [LARGE SCALE GENOMIC DNA]</scope>
    <source>
        <strain evidence="2">RWD-64-598 SS2</strain>
    </source>
</reference>
<gene>
    <name evidence="1" type="ORF">CONPUDRAFT_85698</name>
</gene>
<name>A0A5M3M8A4_CONPW</name>
<proteinExistence type="predicted"/>
<dbReference type="GeneID" id="19210999"/>
<organism evidence="1 2">
    <name type="scientific">Coniophora puteana (strain RWD-64-598)</name>
    <name type="common">Brown rot fungus</name>
    <dbReference type="NCBI Taxonomy" id="741705"/>
    <lineage>
        <taxon>Eukaryota</taxon>
        <taxon>Fungi</taxon>
        <taxon>Dikarya</taxon>
        <taxon>Basidiomycota</taxon>
        <taxon>Agaricomycotina</taxon>
        <taxon>Agaricomycetes</taxon>
        <taxon>Agaricomycetidae</taxon>
        <taxon>Boletales</taxon>
        <taxon>Coniophorineae</taxon>
        <taxon>Coniophoraceae</taxon>
        <taxon>Coniophora</taxon>
    </lineage>
</organism>
<dbReference type="AlphaFoldDB" id="A0A5M3M8A4"/>
<accession>A0A5M3M8A4</accession>